<keyword evidence="9 14" id="KW-0560">Oxidoreductase</keyword>
<evidence type="ECO:0000256" key="13">
    <source>
        <dbReference type="PIRSR" id="PIRSR602401-1"/>
    </source>
</evidence>
<comment type="cofactor">
    <cofactor evidence="1 13">
        <name>heme</name>
        <dbReference type="ChEBI" id="CHEBI:30413"/>
    </cofactor>
</comment>
<evidence type="ECO:0000256" key="12">
    <source>
        <dbReference type="ARBA" id="ARBA00023136"/>
    </source>
</evidence>
<dbReference type="Gene3D" id="1.10.630.10">
    <property type="entry name" value="Cytochrome P450"/>
    <property type="match status" value="1"/>
</dbReference>
<evidence type="ECO:0000256" key="3">
    <source>
        <dbReference type="ARBA" id="ARBA00005179"/>
    </source>
</evidence>
<name>A0A8H2WNF9_9AGAM</name>
<dbReference type="EMBL" id="CAJMWT010001382">
    <property type="protein sequence ID" value="CAE6397175.1"/>
    <property type="molecule type" value="Genomic_DNA"/>
</dbReference>
<gene>
    <name evidence="15" type="ORF">RDB_LOCUS34229</name>
</gene>
<evidence type="ECO:0000313" key="16">
    <source>
        <dbReference type="Proteomes" id="UP000663843"/>
    </source>
</evidence>
<sequence>MKSYDYTLLFPLDDAYRGYDIQKGTTILGNVWAIGRDPRYYEDPEMFNPDRYIDPGVPRAPVFGWGRRKCPGIHFAETSIFITAALLLSVFTFSKRRDNSGEEIIPIIEPETNALVLELKPFDFEFKSRSDAHYQLILSAISD</sequence>
<dbReference type="PRINTS" id="PR00463">
    <property type="entry name" value="EP450I"/>
</dbReference>
<evidence type="ECO:0000256" key="11">
    <source>
        <dbReference type="ARBA" id="ARBA00023033"/>
    </source>
</evidence>
<dbReference type="GO" id="GO:0005506">
    <property type="term" value="F:iron ion binding"/>
    <property type="evidence" value="ECO:0007669"/>
    <property type="project" value="InterPro"/>
</dbReference>
<keyword evidence="11 14" id="KW-0503">Monooxygenase</keyword>
<keyword evidence="6" id="KW-0812">Transmembrane</keyword>
<feature type="binding site" description="axial binding residue" evidence="13">
    <location>
        <position position="70"/>
    </location>
    <ligand>
        <name>heme</name>
        <dbReference type="ChEBI" id="CHEBI:30413"/>
    </ligand>
    <ligandPart>
        <name>Fe</name>
        <dbReference type="ChEBI" id="CHEBI:18248"/>
    </ligandPart>
</feature>
<dbReference type="AlphaFoldDB" id="A0A8H2WNF9"/>
<dbReference type="Proteomes" id="UP000663843">
    <property type="component" value="Unassembled WGS sequence"/>
</dbReference>
<dbReference type="InterPro" id="IPR050364">
    <property type="entry name" value="Cytochrome_P450_fung"/>
</dbReference>
<keyword evidence="7 13" id="KW-0479">Metal-binding</keyword>
<evidence type="ECO:0008006" key="17">
    <source>
        <dbReference type="Google" id="ProtNLM"/>
    </source>
</evidence>
<dbReference type="GO" id="GO:0016020">
    <property type="term" value="C:membrane"/>
    <property type="evidence" value="ECO:0007669"/>
    <property type="project" value="UniProtKB-SubCell"/>
</dbReference>
<organism evidence="15 16">
    <name type="scientific">Rhizoctonia solani</name>
    <dbReference type="NCBI Taxonomy" id="456999"/>
    <lineage>
        <taxon>Eukaryota</taxon>
        <taxon>Fungi</taxon>
        <taxon>Dikarya</taxon>
        <taxon>Basidiomycota</taxon>
        <taxon>Agaricomycotina</taxon>
        <taxon>Agaricomycetes</taxon>
        <taxon>Cantharellales</taxon>
        <taxon>Ceratobasidiaceae</taxon>
        <taxon>Rhizoctonia</taxon>
    </lineage>
</organism>
<protein>
    <recommendedName>
        <fullName evidence="17">O-methylsterigmatocystin oxidoreductase</fullName>
    </recommendedName>
</protein>
<reference evidence="15" key="1">
    <citation type="submission" date="2021-01" db="EMBL/GenBank/DDBJ databases">
        <authorList>
            <person name="Kaushik A."/>
        </authorList>
    </citation>
    <scope>NUCLEOTIDE SEQUENCE</scope>
    <source>
        <strain evidence="15">AG2-2IIIB</strain>
    </source>
</reference>
<dbReference type="InterPro" id="IPR036396">
    <property type="entry name" value="Cyt_P450_sf"/>
</dbReference>
<accession>A0A8H2WNF9</accession>
<dbReference type="InterPro" id="IPR002401">
    <property type="entry name" value="Cyt_P450_E_grp-I"/>
</dbReference>
<evidence type="ECO:0000256" key="7">
    <source>
        <dbReference type="ARBA" id="ARBA00022723"/>
    </source>
</evidence>
<evidence type="ECO:0000256" key="1">
    <source>
        <dbReference type="ARBA" id="ARBA00001971"/>
    </source>
</evidence>
<proteinExistence type="inferred from homology"/>
<dbReference type="PANTHER" id="PTHR46300">
    <property type="entry name" value="P450, PUTATIVE (EUROFUNG)-RELATED-RELATED"/>
    <property type="match status" value="1"/>
</dbReference>
<evidence type="ECO:0000256" key="8">
    <source>
        <dbReference type="ARBA" id="ARBA00022989"/>
    </source>
</evidence>
<evidence type="ECO:0000256" key="4">
    <source>
        <dbReference type="ARBA" id="ARBA00010617"/>
    </source>
</evidence>
<comment type="similarity">
    <text evidence="4 14">Belongs to the cytochrome P450 family.</text>
</comment>
<dbReference type="GO" id="GO:0004497">
    <property type="term" value="F:monooxygenase activity"/>
    <property type="evidence" value="ECO:0007669"/>
    <property type="project" value="UniProtKB-KW"/>
</dbReference>
<dbReference type="Pfam" id="PF00067">
    <property type="entry name" value="p450"/>
    <property type="match status" value="1"/>
</dbReference>
<evidence type="ECO:0000313" key="15">
    <source>
        <dbReference type="EMBL" id="CAE6397175.1"/>
    </source>
</evidence>
<keyword evidence="10 13" id="KW-0408">Iron</keyword>
<comment type="subcellular location">
    <subcellularLocation>
        <location evidence="2">Membrane</location>
    </subcellularLocation>
</comment>
<evidence type="ECO:0000256" key="14">
    <source>
        <dbReference type="RuleBase" id="RU000461"/>
    </source>
</evidence>
<dbReference type="SUPFAM" id="SSF48264">
    <property type="entry name" value="Cytochrome P450"/>
    <property type="match status" value="1"/>
</dbReference>
<keyword evidence="5 13" id="KW-0349">Heme</keyword>
<evidence type="ECO:0000256" key="9">
    <source>
        <dbReference type="ARBA" id="ARBA00023002"/>
    </source>
</evidence>
<comment type="caution">
    <text evidence="15">The sequence shown here is derived from an EMBL/GenBank/DDBJ whole genome shotgun (WGS) entry which is preliminary data.</text>
</comment>
<dbReference type="GO" id="GO:0020037">
    <property type="term" value="F:heme binding"/>
    <property type="evidence" value="ECO:0007669"/>
    <property type="project" value="InterPro"/>
</dbReference>
<evidence type="ECO:0000256" key="6">
    <source>
        <dbReference type="ARBA" id="ARBA00022692"/>
    </source>
</evidence>
<dbReference type="GO" id="GO:0016705">
    <property type="term" value="F:oxidoreductase activity, acting on paired donors, with incorporation or reduction of molecular oxygen"/>
    <property type="evidence" value="ECO:0007669"/>
    <property type="project" value="InterPro"/>
</dbReference>
<evidence type="ECO:0000256" key="10">
    <source>
        <dbReference type="ARBA" id="ARBA00023004"/>
    </source>
</evidence>
<keyword evidence="12" id="KW-0472">Membrane</keyword>
<keyword evidence="8" id="KW-1133">Transmembrane helix</keyword>
<dbReference type="PANTHER" id="PTHR46300:SF2">
    <property type="entry name" value="CYTOCHROME P450 MONOOXYGENASE ALNH-RELATED"/>
    <property type="match status" value="1"/>
</dbReference>
<dbReference type="InterPro" id="IPR017972">
    <property type="entry name" value="Cyt_P450_CS"/>
</dbReference>
<evidence type="ECO:0000256" key="5">
    <source>
        <dbReference type="ARBA" id="ARBA00022617"/>
    </source>
</evidence>
<dbReference type="InterPro" id="IPR001128">
    <property type="entry name" value="Cyt_P450"/>
</dbReference>
<evidence type="ECO:0000256" key="2">
    <source>
        <dbReference type="ARBA" id="ARBA00004370"/>
    </source>
</evidence>
<dbReference type="PROSITE" id="PS00086">
    <property type="entry name" value="CYTOCHROME_P450"/>
    <property type="match status" value="1"/>
</dbReference>
<comment type="pathway">
    <text evidence="3">Secondary metabolite biosynthesis.</text>
</comment>